<evidence type="ECO:0000313" key="2">
    <source>
        <dbReference type="EMBL" id="KAJ8869309.1"/>
    </source>
</evidence>
<reference evidence="2 3" key="1">
    <citation type="submission" date="2023-02" db="EMBL/GenBank/DDBJ databases">
        <title>LHISI_Scaffold_Assembly.</title>
        <authorList>
            <person name="Stuart O.P."/>
            <person name="Cleave R."/>
            <person name="Magrath M.J.L."/>
            <person name="Mikheyev A.S."/>
        </authorList>
    </citation>
    <scope>NUCLEOTIDE SEQUENCE [LARGE SCALE GENOMIC DNA]</scope>
    <source>
        <strain evidence="2">Daus_M_001</strain>
        <tissue evidence="2">Leg muscle</tissue>
    </source>
</reference>
<sequence>MYHALLRAAQISQLKLSLPTGRPTEENEHTAVRGNEGKSFSSGRGVGLALCRPNHPLRHRLEANGYATAGSGDGGPERQLQAKIPLTLAKIVVWTLRRRTSRCSRGKLGETAAELAVRLLELGNGDHLDLGCAFAPFSTVPATRTHLLKETREAGYISLPAVHGKVAVVARGVREVPPASLYFWGYHFKNLQVIALYSPSATRGAGNLLDKASERLFKSRRVSEPTVLRVRSIVRPSEQGERRQAESATDGRDCWTGCGLRRVAPSKFRRSLCLDVTGCQREQPSPRDAFRGPKRLDAPSAVLSVSSLPRRERSCVSNASWENVPVRLPASHQKANRIQSPPEFHKWESCRAMSLVGGFSRGSPATPALVFQRCSILTSFHPRRLSRPQDTTSPEVPRIETDVLEGIEEVEAASSLSARCGISTHVTCRSLLNTGVNLPMFCHTGDSLALTRTVHPISRSPGFPSSHPFPMRAALKIIHPFSSSSELTGGSWEGGWRSFAFARIYCPACRERVEKIHITDDVRTGRYSYTVKGGKHKKPRSCRSRQERRAHDTSVRESFASNPLLFTLGAARRGVKRNSELRTEGALVAPGSVSGQVAPGFSRSGILPDDAADLISTVQDHDGNTASSARRSDEALGVRVSVARIAPSLLDLGTLLLRAAHISPIAHTSYPPPPHRKRRYYQQPKKESSYELTAGHWHEYVHKSFPIQYFLGRVNKMHCHISQKYGRTSSTNPLLETSLPDDSPANREYSPGNNEVGEQSSIATDELPQLAKNVRSYRTQWLTEYKWLQYLQEKDAALCSLCEKPVRKELTTTCHKGGHDVFSNPDVGFHNWVKETVKFKAHDKSAFHSEVVYKLNLQKHLDIAARIQSQHSQEQKSTR</sequence>
<name>A0ABQ9GDZ4_9NEOP</name>
<feature type="region of interest" description="Disordered" evidence="1">
    <location>
        <begin position="726"/>
        <end position="763"/>
    </location>
</feature>
<accession>A0ABQ9GDZ4</accession>
<gene>
    <name evidence="2" type="ORF">PR048_030883</name>
</gene>
<dbReference type="Proteomes" id="UP001159363">
    <property type="component" value="Chromosome 13"/>
</dbReference>
<feature type="region of interest" description="Disordered" evidence="1">
    <location>
        <begin position="19"/>
        <end position="43"/>
    </location>
</feature>
<proteinExistence type="predicted"/>
<feature type="region of interest" description="Disordered" evidence="1">
    <location>
        <begin position="665"/>
        <end position="685"/>
    </location>
</feature>
<protein>
    <submittedName>
        <fullName evidence="2">Uncharacterized protein</fullName>
    </submittedName>
</protein>
<keyword evidence="3" id="KW-1185">Reference proteome</keyword>
<evidence type="ECO:0000313" key="3">
    <source>
        <dbReference type="Proteomes" id="UP001159363"/>
    </source>
</evidence>
<comment type="caution">
    <text evidence="2">The sequence shown here is derived from an EMBL/GenBank/DDBJ whole genome shotgun (WGS) entry which is preliminary data.</text>
</comment>
<dbReference type="EMBL" id="JARBHB010000014">
    <property type="protein sequence ID" value="KAJ8869309.1"/>
    <property type="molecule type" value="Genomic_DNA"/>
</dbReference>
<evidence type="ECO:0000256" key="1">
    <source>
        <dbReference type="SAM" id="MobiDB-lite"/>
    </source>
</evidence>
<feature type="compositionally biased region" description="Basic and acidic residues" evidence="1">
    <location>
        <begin position="544"/>
        <end position="555"/>
    </location>
</feature>
<feature type="compositionally biased region" description="Polar residues" evidence="1">
    <location>
        <begin position="726"/>
        <end position="735"/>
    </location>
</feature>
<feature type="region of interest" description="Disordered" evidence="1">
    <location>
        <begin position="530"/>
        <end position="556"/>
    </location>
</feature>
<feature type="compositionally biased region" description="Basic residues" evidence="1">
    <location>
        <begin position="533"/>
        <end position="543"/>
    </location>
</feature>
<organism evidence="2 3">
    <name type="scientific">Dryococelus australis</name>
    <dbReference type="NCBI Taxonomy" id="614101"/>
    <lineage>
        <taxon>Eukaryota</taxon>
        <taxon>Metazoa</taxon>
        <taxon>Ecdysozoa</taxon>
        <taxon>Arthropoda</taxon>
        <taxon>Hexapoda</taxon>
        <taxon>Insecta</taxon>
        <taxon>Pterygota</taxon>
        <taxon>Neoptera</taxon>
        <taxon>Polyneoptera</taxon>
        <taxon>Phasmatodea</taxon>
        <taxon>Verophasmatodea</taxon>
        <taxon>Anareolatae</taxon>
        <taxon>Phasmatidae</taxon>
        <taxon>Eurycanthinae</taxon>
        <taxon>Dryococelus</taxon>
    </lineage>
</organism>
<feature type="compositionally biased region" description="Polar residues" evidence="1">
    <location>
        <begin position="751"/>
        <end position="763"/>
    </location>
</feature>